<feature type="region of interest" description="Disordered" evidence="1">
    <location>
        <begin position="67"/>
        <end position="111"/>
    </location>
</feature>
<evidence type="ECO:0000256" key="1">
    <source>
        <dbReference type="SAM" id="MobiDB-lite"/>
    </source>
</evidence>
<keyword evidence="2" id="KW-1133">Transmembrane helix</keyword>
<feature type="transmembrane region" description="Helical" evidence="2">
    <location>
        <begin position="39"/>
        <end position="57"/>
    </location>
</feature>
<dbReference type="SUPFAM" id="SSF52980">
    <property type="entry name" value="Restriction endonuclease-like"/>
    <property type="match status" value="1"/>
</dbReference>
<comment type="caution">
    <text evidence="5">The sequence shown here is derived from an EMBL/GenBank/DDBJ whole genome shotgun (WGS) entry which is preliminary data.</text>
</comment>
<dbReference type="InterPro" id="IPR052906">
    <property type="entry name" value="Type_IV_Methyl-Rstrct_Enzyme"/>
</dbReference>
<keyword evidence="2" id="KW-0472">Membrane</keyword>
<evidence type="ECO:0000256" key="2">
    <source>
        <dbReference type="SAM" id="Phobius"/>
    </source>
</evidence>
<dbReference type="Gene3D" id="3.30.65.10">
    <property type="entry name" value="Bacterial Topoisomerase I, domain 1"/>
    <property type="match status" value="1"/>
</dbReference>
<feature type="transmembrane region" description="Helical" evidence="2">
    <location>
        <begin position="12"/>
        <end position="33"/>
    </location>
</feature>
<dbReference type="InterPro" id="IPR011335">
    <property type="entry name" value="Restrct_endonuc-II-like"/>
</dbReference>
<feature type="domain" description="DNA topoisomerase type IA zn finger" evidence="3">
    <location>
        <begin position="246"/>
        <end position="279"/>
    </location>
</feature>
<organism evidence="5 6">
    <name type="scientific">Salinisphaera japonica YTM-1</name>
    <dbReference type="NCBI Taxonomy" id="1209778"/>
    <lineage>
        <taxon>Bacteria</taxon>
        <taxon>Pseudomonadati</taxon>
        <taxon>Pseudomonadota</taxon>
        <taxon>Gammaproteobacteria</taxon>
        <taxon>Salinisphaerales</taxon>
        <taxon>Salinisphaeraceae</taxon>
        <taxon>Salinisphaera</taxon>
    </lineage>
</organism>
<dbReference type="GO" id="GO:0003677">
    <property type="term" value="F:DNA binding"/>
    <property type="evidence" value="ECO:0007669"/>
    <property type="project" value="InterPro"/>
</dbReference>
<dbReference type="GO" id="GO:0009307">
    <property type="term" value="P:DNA restriction-modification system"/>
    <property type="evidence" value="ECO:0007669"/>
    <property type="project" value="InterPro"/>
</dbReference>
<protein>
    <recommendedName>
        <fullName evidence="7">Restriction endonuclease</fullName>
    </recommendedName>
</protein>
<dbReference type="EMBL" id="AYKG01000014">
    <property type="protein sequence ID" value="ROO29598.1"/>
    <property type="molecule type" value="Genomic_DNA"/>
</dbReference>
<gene>
    <name evidence="5" type="ORF">SAJA_06100</name>
</gene>
<evidence type="ECO:0000313" key="5">
    <source>
        <dbReference type="EMBL" id="ROO29598.1"/>
    </source>
</evidence>
<sequence>MAVIGYALVRYGIGWAGAVTGNPYLIAITAGFHDASFAPLAWATLGLCWLGALLAFVRQRSSSKSRRGPVEAWAQRHGPKHAAPTLDPSDLRPPTTAGPGRALSSSRDSPAPVTADNIANLSWLQFEHLIAASFRAKGFAAEVTPDGADEGVDIVLRERNNVLLVQCKHWLSKPVGVATARKLLGTLHAKNARKAVLATSNHLTPHARVFCNDNAIYVIDADTLVSFIDAGSMPGLRDIDPNRRSRCPLCGSAMVERNARQPGPSFFGCSRFPACRGRRFTLG</sequence>
<keyword evidence="2" id="KW-0812">Transmembrane</keyword>
<evidence type="ECO:0000259" key="3">
    <source>
        <dbReference type="Pfam" id="PF01396"/>
    </source>
</evidence>
<dbReference type="InterPro" id="IPR011856">
    <property type="entry name" value="tRNA_endonuc-like_dom_sf"/>
</dbReference>
<feature type="domain" description="Restriction endonuclease type IV Mrr" evidence="4">
    <location>
        <begin position="119"/>
        <end position="227"/>
    </location>
</feature>
<evidence type="ECO:0000259" key="4">
    <source>
        <dbReference type="Pfam" id="PF04471"/>
    </source>
</evidence>
<evidence type="ECO:0000313" key="6">
    <source>
        <dbReference type="Proteomes" id="UP000285310"/>
    </source>
</evidence>
<dbReference type="GO" id="GO:0003916">
    <property type="term" value="F:DNA topoisomerase activity"/>
    <property type="evidence" value="ECO:0007669"/>
    <property type="project" value="InterPro"/>
</dbReference>
<dbReference type="Proteomes" id="UP000285310">
    <property type="component" value="Unassembled WGS sequence"/>
</dbReference>
<proteinExistence type="predicted"/>
<evidence type="ECO:0008006" key="7">
    <source>
        <dbReference type="Google" id="ProtNLM"/>
    </source>
</evidence>
<dbReference type="GO" id="GO:0015666">
    <property type="term" value="F:restriction endodeoxyribonuclease activity"/>
    <property type="evidence" value="ECO:0007669"/>
    <property type="project" value="TreeGrafter"/>
</dbReference>
<dbReference type="Gene3D" id="3.40.1350.10">
    <property type="match status" value="1"/>
</dbReference>
<dbReference type="InterPro" id="IPR013498">
    <property type="entry name" value="Topo_IA_Znf"/>
</dbReference>
<dbReference type="GO" id="GO:0006265">
    <property type="term" value="P:DNA topological change"/>
    <property type="evidence" value="ECO:0007669"/>
    <property type="project" value="InterPro"/>
</dbReference>
<dbReference type="InterPro" id="IPR007560">
    <property type="entry name" value="Restrct_endonuc_IV_Mrr"/>
</dbReference>
<keyword evidence="6" id="KW-1185">Reference proteome</keyword>
<reference evidence="5 6" key="1">
    <citation type="submission" date="2013-10" db="EMBL/GenBank/DDBJ databases">
        <title>Salinisphaera japonica YTM-1 Genome Sequencing.</title>
        <authorList>
            <person name="Lai Q."/>
            <person name="Li C."/>
            <person name="Shao Z."/>
        </authorList>
    </citation>
    <scope>NUCLEOTIDE SEQUENCE [LARGE SCALE GENOMIC DNA]</scope>
    <source>
        <strain evidence="5 6">YTM-1</strain>
    </source>
</reference>
<dbReference type="GO" id="GO:0005694">
    <property type="term" value="C:chromosome"/>
    <property type="evidence" value="ECO:0007669"/>
    <property type="project" value="InterPro"/>
</dbReference>
<dbReference type="Pfam" id="PF01396">
    <property type="entry name" value="Zn_ribbon_Top1"/>
    <property type="match status" value="1"/>
</dbReference>
<accession>A0A423PVG7</accession>
<dbReference type="InParanoid" id="A0A423PVG7"/>
<dbReference type="AlphaFoldDB" id="A0A423PVG7"/>
<dbReference type="PANTHER" id="PTHR30015">
    <property type="entry name" value="MRR RESTRICTION SYSTEM PROTEIN"/>
    <property type="match status" value="1"/>
</dbReference>
<dbReference type="Pfam" id="PF04471">
    <property type="entry name" value="Mrr_cat"/>
    <property type="match status" value="1"/>
</dbReference>
<name>A0A423PVG7_9GAMM</name>
<dbReference type="PANTHER" id="PTHR30015:SF7">
    <property type="entry name" value="TYPE IV METHYL-DIRECTED RESTRICTION ENZYME ECOKMRR"/>
    <property type="match status" value="1"/>
</dbReference>